<gene>
    <name evidence="5" type="ORF">Hypma_011034</name>
</gene>
<feature type="region of interest" description="Disordered" evidence="2">
    <location>
        <begin position="165"/>
        <end position="249"/>
    </location>
</feature>
<proteinExistence type="predicted"/>
<feature type="compositionally biased region" description="Low complexity" evidence="2">
    <location>
        <begin position="487"/>
        <end position="499"/>
    </location>
</feature>
<feature type="compositionally biased region" description="Low complexity" evidence="2">
    <location>
        <begin position="205"/>
        <end position="215"/>
    </location>
</feature>
<accession>A0A369JN32</accession>
<evidence type="ECO:0000256" key="1">
    <source>
        <dbReference type="SAM" id="Coils"/>
    </source>
</evidence>
<feature type="region of interest" description="Disordered" evidence="2">
    <location>
        <begin position="266"/>
        <end position="295"/>
    </location>
</feature>
<keyword evidence="3" id="KW-0472">Membrane</keyword>
<feature type="compositionally biased region" description="Basic and acidic residues" evidence="2">
    <location>
        <begin position="362"/>
        <end position="372"/>
    </location>
</feature>
<feature type="compositionally biased region" description="Low complexity" evidence="2">
    <location>
        <begin position="396"/>
        <end position="415"/>
    </location>
</feature>
<evidence type="ECO:0000256" key="3">
    <source>
        <dbReference type="SAM" id="Phobius"/>
    </source>
</evidence>
<feature type="domain" description="FHA" evidence="4">
    <location>
        <begin position="58"/>
        <end position="113"/>
    </location>
</feature>
<evidence type="ECO:0000259" key="4">
    <source>
        <dbReference type="PROSITE" id="PS50006"/>
    </source>
</evidence>
<dbReference type="InParanoid" id="A0A369JN32"/>
<feature type="compositionally biased region" description="Low complexity" evidence="2">
    <location>
        <begin position="453"/>
        <end position="465"/>
    </location>
</feature>
<keyword evidence="3" id="KW-0812">Transmembrane</keyword>
<protein>
    <recommendedName>
        <fullName evidence="4">FHA domain-containing protein</fullName>
    </recommendedName>
</protein>
<feature type="compositionally biased region" description="Polar residues" evidence="2">
    <location>
        <begin position="431"/>
        <end position="452"/>
    </location>
</feature>
<dbReference type="Pfam" id="PF00498">
    <property type="entry name" value="FHA"/>
    <property type="match status" value="1"/>
</dbReference>
<keyword evidence="3" id="KW-1133">Transmembrane helix</keyword>
<keyword evidence="6" id="KW-1185">Reference proteome</keyword>
<organism evidence="5 6">
    <name type="scientific">Hypsizygus marmoreus</name>
    <name type="common">White beech mushroom</name>
    <name type="synonym">Agaricus marmoreus</name>
    <dbReference type="NCBI Taxonomy" id="39966"/>
    <lineage>
        <taxon>Eukaryota</taxon>
        <taxon>Fungi</taxon>
        <taxon>Dikarya</taxon>
        <taxon>Basidiomycota</taxon>
        <taxon>Agaricomycotina</taxon>
        <taxon>Agaricomycetes</taxon>
        <taxon>Agaricomycetidae</taxon>
        <taxon>Agaricales</taxon>
        <taxon>Tricholomatineae</taxon>
        <taxon>Lyophyllaceae</taxon>
        <taxon>Hypsizygus</taxon>
    </lineage>
</organism>
<sequence length="793" mass="85356">MLDDDIQYIGTRPASSSVSSNPNLHAPQIVTGIVLRIERSGNEPSYDLSFNRANASVIHIGRRPASDAERRLGNSQRAMFRCAVVSRKHAKIAFSDSGHVYLIDMKSHHGTHIRKPGETVSRKLKPETPTQLADGDVLTFGKSVGRNNEYVRPVVARVELICAPRPEHTPFNPTTPVKLSNHMDLTKSPPPRSHSGRYGVYVPASPSSDSISSPSSDHDSDIEEIPASGPNALPLQPRGTRGASAGSGAEIDSHIGRAFEALKRLLPPMHTPGPTLAPINHEDRPSEEPITLSPPMYAHASSPFRFESPARFSPLYSPAWSLAAVDSQGSDREQRSPSIHHWRFAEDGSLSRVYQEEEEESERQSSGDREQSPSRPGYPPSYQSPDRGRSRSRSNSPMDLASPSPSLPPGLNLSPEEPVVEPSVIGAWPGSRSSSPQLFSFQPAQVQEQPGNSTDTDPPASAPAPVIQKAMSLDSICGSPTSSVPIEAEQPAPAQVQAQDASRSTSPVVEASAPSLAGPQVMEGITKALDANRNTLDEMQATVVKLQNEITKLQTHRRKYKMRFNTNAHLIADRLGELDERVVDVGGQCAVLAEQVDGVAEGEIPDLLARVEALGERVDGLVETSSEEGREKDDIRESAETLRQLVVEMRNLREVAQKQMDAELEAVRAARDEALATIRQNAATVKSLKRKRIDEADEDVNESVNESDAAAGGVGDGGAADVTMVDAADPSTTFTPSTTSNITTTPSTTMTRRYVADAPSPRKRARRIAAVAAQTATAVTVGAIAAWTALAFS</sequence>
<evidence type="ECO:0000256" key="2">
    <source>
        <dbReference type="SAM" id="MobiDB-lite"/>
    </source>
</evidence>
<evidence type="ECO:0000313" key="5">
    <source>
        <dbReference type="EMBL" id="RDB21795.1"/>
    </source>
</evidence>
<keyword evidence="1" id="KW-0175">Coiled coil</keyword>
<evidence type="ECO:0000313" key="6">
    <source>
        <dbReference type="Proteomes" id="UP000076154"/>
    </source>
</evidence>
<dbReference type="PROSITE" id="PS50006">
    <property type="entry name" value="FHA_DOMAIN"/>
    <property type="match status" value="1"/>
</dbReference>
<feature type="coiled-coil region" evidence="1">
    <location>
        <begin position="635"/>
        <end position="673"/>
    </location>
</feature>
<reference evidence="5" key="1">
    <citation type="submission" date="2018-04" db="EMBL/GenBank/DDBJ databases">
        <title>Whole genome sequencing of Hypsizygus marmoreus.</title>
        <authorList>
            <person name="Choi I.-G."/>
            <person name="Min B."/>
            <person name="Kim J.-G."/>
            <person name="Kim S."/>
            <person name="Oh Y.-L."/>
            <person name="Kong W.-S."/>
            <person name="Park H."/>
            <person name="Jeong J."/>
            <person name="Song E.-S."/>
        </authorList>
    </citation>
    <scope>NUCLEOTIDE SEQUENCE [LARGE SCALE GENOMIC DNA]</scope>
    <source>
        <strain evidence="5">51987-8</strain>
    </source>
</reference>
<feature type="coiled-coil region" evidence="1">
    <location>
        <begin position="529"/>
        <end position="563"/>
    </location>
</feature>
<feature type="region of interest" description="Disordered" evidence="2">
    <location>
        <begin position="695"/>
        <end position="722"/>
    </location>
</feature>
<dbReference type="AlphaFoldDB" id="A0A369JN32"/>
<dbReference type="Gene3D" id="2.60.200.20">
    <property type="match status" value="1"/>
</dbReference>
<dbReference type="Proteomes" id="UP000076154">
    <property type="component" value="Unassembled WGS sequence"/>
</dbReference>
<name>A0A369JN32_HYPMA</name>
<feature type="region of interest" description="Disordered" evidence="2">
    <location>
        <begin position="325"/>
        <end position="515"/>
    </location>
</feature>
<dbReference type="STRING" id="39966.A0A369JN32"/>
<dbReference type="SUPFAM" id="SSF49879">
    <property type="entry name" value="SMAD/FHA domain"/>
    <property type="match status" value="1"/>
</dbReference>
<dbReference type="InterPro" id="IPR008984">
    <property type="entry name" value="SMAD_FHA_dom_sf"/>
</dbReference>
<dbReference type="InterPro" id="IPR000253">
    <property type="entry name" value="FHA_dom"/>
</dbReference>
<feature type="transmembrane region" description="Helical" evidence="3">
    <location>
        <begin position="768"/>
        <end position="792"/>
    </location>
</feature>
<comment type="caution">
    <text evidence="5">The sequence shown here is derived from an EMBL/GenBank/DDBJ whole genome shotgun (WGS) entry which is preliminary data.</text>
</comment>
<dbReference type="OrthoDB" id="4096268at2759"/>
<dbReference type="EMBL" id="LUEZ02000053">
    <property type="protein sequence ID" value="RDB21795.1"/>
    <property type="molecule type" value="Genomic_DNA"/>
</dbReference>